<sequence>MNEPPSTPEVRVKTLWQKPPHPDNYIHIDHFLSSLRRNPNFRPYSYWPLVLLTFAVTQQLATIFLFLGIFVWLKDQRLDPRTSLFFSILCYASGYAVWLVASWVRVTSDTQKPGSHLRALKSSILVFFALMSLSPVLRTLTAATSSDSIWALSAILFGLNVLLADYRTTKHISQTQEHLSSVLSINAAVSASVVLASRLSSDTAVFALVLLSVQTFALFPMLRHKLRALPMPFQALWTLLLAMAAIWSAATISKVVTIIYTAILTFVTFIAPGLLMWAQKFKNEIRGPWDVAIPKVKTT</sequence>
<reference evidence="1 2" key="1">
    <citation type="journal article" date="2019" name="Nat. Ecol. Evol.">
        <title>Megaphylogeny resolves global patterns of mushroom evolution.</title>
        <authorList>
            <person name="Varga T."/>
            <person name="Krizsan K."/>
            <person name="Foldi C."/>
            <person name="Dima B."/>
            <person name="Sanchez-Garcia M."/>
            <person name="Sanchez-Ramirez S."/>
            <person name="Szollosi G.J."/>
            <person name="Szarkandi J.G."/>
            <person name="Papp V."/>
            <person name="Albert L."/>
            <person name="Andreopoulos W."/>
            <person name="Angelini C."/>
            <person name="Antonin V."/>
            <person name="Barry K.W."/>
            <person name="Bougher N.L."/>
            <person name="Buchanan P."/>
            <person name="Buyck B."/>
            <person name="Bense V."/>
            <person name="Catcheside P."/>
            <person name="Chovatia M."/>
            <person name="Cooper J."/>
            <person name="Damon W."/>
            <person name="Desjardin D."/>
            <person name="Finy P."/>
            <person name="Geml J."/>
            <person name="Haridas S."/>
            <person name="Hughes K."/>
            <person name="Justo A."/>
            <person name="Karasinski D."/>
            <person name="Kautmanova I."/>
            <person name="Kiss B."/>
            <person name="Kocsube S."/>
            <person name="Kotiranta H."/>
            <person name="LaButti K.M."/>
            <person name="Lechner B.E."/>
            <person name="Liimatainen K."/>
            <person name="Lipzen A."/>
            <person name="Lukacs Z."/>
            <person name="Mihaltcheva S."/>
            <person name="Morgado L.N."/>
            <person name="Niskanen T."/>
            <person name="Noordeloos M.E."/>
            <person name="Ohm R.A."/>
            <person name="Ortiz-Santana B."/>
            <person name="Ovrebo C."/>
            <person name="Racz N."/>
            <person name="Riley R."/>
            <person name="Savchenko A."/>
            <person name="Shiryaev A."/>
            <person name="Soop K."/>
            <person name="Spirin V."/>
            <person name="Szebenyi C."/>
            <person name="Tomsovsky M."/>
            <person name="Tulloss R.E."/>
            <person name="Uehling J."/>
            <person name="Grigoriev I.V."/>
            <person name="Vagvolgyi C."/>
            <person name="Papp T."/>
            <person name="Martin F.M."/>
            <person name="Miettinen O."/>
            <person name="Hibbett D.S."/>
            <person name="Nagy L.G."/>
        </authorList>
    </citation>
    <scope>NUCLEOTIDE SEQUENCE [LARGE SCALE GENOMIC DNA]</scope>
    <source>
        <strain evidence="1 2">NL-1719</strain>
    </source>
</reference>
<protein>
    <submittedName>
        <fullName evidence="1">Phosphatidylinositol N-acetylglucosaminyltransferase</fullName>
    </submittedName>
</protein>
<keyword evidence="2" id="KW-1185">Reference proteome</keyword>
<gene>
    <name evidence="1" type="ORF">BDN72DRAFT_830251</name>
</gene>
<evidence type="ECO:0000313" key="1">
    <source>
        <dbReference type="EMBL" id="TFK77082.1"/>
    </source>
</evidence>
<keyword evidence="1" id="KW-0808">Transferase</keyword>
<name>A0ACD3BHH5_9AGAR</name>
<keyword evidence="1" id="KW-0328">Glycosyltransferase</keyword>
<dbReference type="EMBL" id="ML208259">
    <property type="protein sequence ID" value="TFK77082.1"/>
    <property type="molecule type" value="Genomic_DNA"/>
</dbReference>
<accession>A0ACD3BHH5</accession>
<organism evidence="1 2">
    <name type="scientific">Pluteus cervinus</name>
    <dbReference type="NCBI Taxonomy" id="181527"/>
    <lineage>
        <taxon>Eukaryota</taxon>
        <taxon>Fungi</taxon>
        <taxon>Dikarya</taxon>
        <taxon>Basidiomycota</taxon>
        <taxon>Agaricomycotina</taxon>
        <taxon>Agaricomycetes</taxon>
        <taxon>Agaricomycetidae</taxon>
        <taxon>Agaricales</taxon>
        <taxon>Pluteineae</taxon>
        <taxon>Pluteaceae</taxon>
        <taxon>Pluteus</taxon>
    </lineage>
</organism>
<dbReference type="Proteomes" id="UP000308600">
    <property type="component" value="Unassembled WGS sequence"/>
</dbReference>
<evidence type="ECO:0000313" key="2">
    <source>
        <dbReference type="Proteomes" id="UP000308600"/>
    </source>
</evidence>
<proteinExistence type="predicted"/>